<dbReference type="PANTHER" id="PTHR22926:SF3">
    <property type="entry name" value="UNDECAPRENYL-PHOSPHATE ALPHA-N-ACETYLGLUCOSAMINYL 1-PHOSPHATE TRANSFERASE"/>
    <property type="match status" value="1"/>
</dbReference>
<keyword evidence="5 8" id="KW-1133">Transmembrane helix</keyword>
<feature type="binding site" evidence="7">
    <location>
        <position position="162"/>
    </location>
    <ligand>
        <name>Mg(2+)</name>
        <dbReference type="ChEBI" id="CHEBI:18420"/>
    </ligand>
</feature>
<evidence type="ECO:0000256" key="4">
    <source>
        <dbReference type="ARBA" id="ARBA00022692"/>
    </source>
</evidence>
<feature type="transmembrane region" description="Helical" evidence="8">
    <location>
        <begin position="134"/>
        <end position="155"/>
    </location>
</feature>
<keyword evidence="7" id="KW-0479">Metal-binding</keyword>
<keyword evidence="3 9" id="KW-0808">Transferase</keyword>
<comment type="cofactor">
    <cofactor evidence="7">
        <name>Mg(2+)</name>
        <dbReference type="ChEBI" id="CHEBI:18420"/>
    </cofactor>
</comment>
<evidence type="ECO:0000313" key="10">
    <source>
        <dbReference type="Proteomes" id="UP000295733"/>
    </source>
</evidence>
<dbReference type="Pfam" id="PF00953">
    <property type="entry name" value="Glycos_transf_4"/>
    <property type="match status" value="1"/>
</dbReference>
<dbReference type="Proteomes" id="UP000295733">
    <property type="component" value="Unassembled WGS sequence"/>
</dbReference>
<feature type="transmembrane region" description="Helical" evidence="8">
    <location>
        <begin position="223"/>
        <end position="241"/>
    </location>
</feature>
<feature type="binding site" evidence="7">
    <location>
        <position position="222"/>
    </location>
    <ligand>
        <name>Mg(2+)</name>
        <dbReference type="ChEBI" id="CHEBI:18420"/>
    </ligand>
</feature>
<organism evidence="9 10">
    <name type="scientific">Rhodovulum adriaticum</name>
    <name type="common">Rhodopseudomonas adriatica</name>
    <dbReference type="NCBI Taxonomy" id="35804"/>
    <lineage>
        <taxon>Bacteria</taxon>
        <taxon>Pseudomonadati</taxon>
        <taxon>Pseudomonadota</taxon>
        <taxon>Alphaproteobacteria</taxon>
        <taxon>Rhodobacterales</taxon>
        <taxon>Paracoccaceae</taxon>
        <taxon>Rhodovulum</taxon>
    </lineage>
</organism>
<keyword evidence="6 8" id="KW-0472">Membrane</keyword>
<proteinExistence type="predicted"/>
<dbReference type="RefSeq" id="WP_132605737.1">
    <property type="nucleotide sequence ID" value="NZ_NRRP01000064.1"/>
</dbReference>
<accession>A0A4R2NGE5</accession>
<dbReference type="InterPro" id="IPR000715">
    <property type="entry name" value="Glycosyl_transferase_4"/>
</dbReference>
<gene>
    <name evidence="9" type="ORF">EV656_1225</name>
</gene>
<keyword evidence="7" id="KW-0460">Magnesium</keyword>
<dbReference type="CDD" id="cd06912">
    <property type="entry name" value="GT_MraY_like"/>
    <property type="match status" value="1"/>
</dbReference>
<feature type="transmembrane region" description="Helical" evidence="8">
    <location>
        <begin position="192"/>
        <end position="211"/>
    </location>
</feature>
<evidence type="ECO:0000256" key="2">
    <source>
        <dbReference type="ARBA" id="ARBA00022475"/>
    </source>
</evidence>
<dbReference type="OrthoDB" id="9783652at2"/>
<feature type="transmembrane region" description="Helical" evidence="8">
    <location>
        <begin position="6"/>
        <end position="25"/>
    </location>
</feature>
<dbReference type="EMBL" id="SLXL01000022">
    <property type="protein sequence ID" value="TCP20225.1"/>
    <property type="molecule type" value="Genomic_DNA"/>
</dbReference>
<comment type="caution">
    <text evidence="9">The sequence shown here is derived from an EMBL/GenBank/DDBJ whole genome shotgun (WGS) entry which is preliminary data.</text>
</comment>
<feature type="transmembrane region" description="Helical" evidence="8">
    <location>
        <begin position="108"/>
        <end position="128"/>
    </location>
</feature>
<feature type="transmembrane region" description="Helical" evidence="8">
    <location>
        <begin position="167"/>
        <end position="186"/>
    </location>
</feature>
<reference evidence="9 10" key="1">
    <citation type="submission" date="2019-03" db="EMBL/GenBank/DDBJ databases">
        <title>Genomic Encyclopedia of Type Strains, Phase IV (KMG-IV): sequencing the most valuable type-strain genomes for metagenomic binning, comparative biology and taxonomic classification.</title>
        <authorList>
            <person name="Goeker M."/>
        </authorList>
    </citation>
    <scope>NUCLEOTIDE SEQUENCE [LARGE SCALE GENOMIC DNA]</scope>
    <source>
        <strain evidence="9 10">DSM 2781</strain>
    </source>
</reference>
<dbReference type="GO" id="GO:0044038">
    <property type="term" value="P:cell wall macromolecule biosynthetic process"/>
    <property type="evidence" value="ECO:0007669"/>
    <property type="project" value="TreeGrafter"/>
</dbReference>
<feature type="transmembrane region" description="Helical" evidence="8">
    <location>
        <begin position="332"/>
        <end position="351"/>
    </location>
</feature>
<evidence type="ECO:0000256" key="8">
    <source>
        <dbReference type="SAM" id="Phobius"/>
    </source>
</evidence>
<dbReference type="GO" id="GO:0016780">
    <property type="term" value="F:phosphotransferase activity, for other substituted phosphate groups"/>
    <property type="evidence" value="ECO:0007669"/>
    <property type="project" value="InterPro"/>
</dbReference>
<sequence>MGTNSISWALILPFALTSGFIWFLLRNHRLLNRWTLRRQDLNAVQAAHATPTPRIGGVAVVVSICICFILGSLEGFRTDALLAFILSFFPVFAAGLSEDLGYHVSPRGRLMAAACSSLMVIVTLGIWIPSSGLAGIDFLLGFSIIAIPFTILWTTGLCHAFNLIDGVNGLMAGVSTLIALALAVMAQQAGDQTVMTAALIVMAAISGFLVFNFPMGRIFMGDAGAYTIGHILAWLGISLAVRNDDIAGISVALLFFWPVADTLLAMFRRWSAGKRHDQPDRLHVHQLVMRGLEITYLGRARRHVANPLTTVVLLPFAGLPILTGMLLANHPLLSMAMLFLYGIAFFMAYRWGIEFVRESRKTFQLQKA</sequence>
<keyword evidence="10" id="KW-1185">Reference proteome</keyword>
<dbReference type="GO" id="GO:0046872">
    <property type="term" value="F:metal ion binding"/>
    <property type="evidence" value="ECO:0007669"/>
    <property type="project" value="UniProtKB-KW"/>
</dbReference>
<evidence type="ECO:0000313" key="9">
    <source>
        <dbReference type="EMBL" id="TCP20225.1"/>
    </source>
</evidence>
<dbReference type="GO" id="GO:0009103">
    <property type="term" value="P:lipopolysaccharide biosynthetic process"/>
    <property type="evidence" value="ECO:0007669"/>
    <property type="project" value="TreeGrafter"/>
</dbReference>
<evidence type="ECO:0000256" key="6">
    <source>
        <dbReference type="ARBA" id="ARBA00023136"/>
    </source>
</evidence>
<evidence type="ECO:0000256" key="3">
    <source>
        <dbReference type="ARBA" id="ARBA00022679"/>
    </source>
</evidence>
<dbReference type="GO" id="GO:0071555">
    <property type="term" value="P:cell wall organization"/>
    <property type="evidence" value="ECO:0007669"/>
    <property type="project" value="TreeGrafter"/>
</dbReference>
<feature type="transmembrane region" description="Helical" evidence="8">
    <location>
        <begin position="247"/>
        <end position="267"/>
    </location>
</feature>
<name>A0A4R2NGE5_RHOAD</name>
<feature type="transmembrane region" description="Helical" evidence="8">
    <location>
        <begin position="55"/>
        <end position="73"/>
    </location>
</feature>
<evidence type="ECO:0000256" key="5">
    <source>
        <dbReference type="ARBA" id="ARBA00022989"/>
    </source>
</evidence>
<evidence type="ECO:0000256" key="7">
    <source>
        <dbReference type="PIRSR" id="PIRSR600715-1"/>
    </source>
</evidence>
<dbReference type="PANTHER" id="PTHR22926">
    <property type="entry name" value="PHOSPHO-N-ACETYLMURAMOYL-PENTAPEPTIDE-TRANSFERASE"/>
    <property type="match status" value="1"/>
</dbReference>
<protein>
    <submittedName>
        <fullName evidence="9">UDP-N-acetylmuramyl pentapeptide phosphotransferase/UDP-N-acetylglucosamine-1-phosphate transferase</fullName>
    </submittedName>
</protein>
<dbReference type="GO" id="GO:0005886">
    <property type="term" value="C:plasma membrane"/>
    <property type="evidence" value="ECO:0007669"/>
    <property type="project" value="UniProtKB-SubCell"/>
</dbReference>
<evidence type="ECO:0000256" key="1">
    <source>
        <dbReference type="ARBA" id="ARBA00004651"/>
    </source>
</evidence>
<comment type="subcellular location">
    <subcellularLocation>
        <location evidence="1">Cell membrane</location>
        <topology evidence="1">Multi-pass membrane protein</topology>
    </subcellularLocation>
</comment>
<keyword evidence="2" id="KW-1003">Cell membrane</keyword>
<feature type="transmembrane region" description="Helical" evidence="8">
    <location>
        <begin position="79"/>
        <end position="96"/>
    </location>
</feature>
<feature type="transmembrane region" description="Helical" evidence="8">
    <location>
        <begin position="304"/>
        <end position="326"/>
    </location>
</feature>
<dbReference type="AlphaFoldDB" id="A0A4R2NGE5"/>
<keyword evidence="4 8" id="KW-0812">Transmembrane</keyword>